<accession>A0A512HII8</accession>
<dbReference type="EMBL" id="BJZP01000009">
    <property type="protein sequence ID" value="GEO85267.1"/>
    <property type="molecule type" value="Genomic_DNA"/>
</dbReference>
<evidence type="ECO:0000313" key="3">
    <source>
        <dbReference type="Proteomes" id="UP000321717"/>
    </source>
</evidence>
<keyword evidence="3" id="KW-1185">Reference proteome</keyword>
<name>A0A512HII8_9HYPH</name>
<keyword evidence="1" id="KW-0732">Signal</keyword>
<dbReference type="SUPFAM" id="SSF52833">
    <property type="entry name" value="Thioredoxin-like"/>
    <property type="match status" value="1"/>
</dbReference>
<dbReference type="InterPro" id="IPR036249">
    <property type="entry name" value="Thioredoxin-like_sf"/>
</dbReference>
<dbReference type="Gene3D" id="3.40.30.10">
    <property type="entry name" value="Glutaredoxin"/>
    <property type="match status" value="1"/>
</dbReference>
<gene>
    <name evidence="2" type="ORF">RNA01_21990</name>
</gene>
<sequence>MRIVFHLLFFLGLASPLLAAPATEMIVLEQPGCPWCKQFNEEIAPAWPNTPEGHVAPLRRVDITEPWPEDLAAVQRERFTPSFILMHGGKEIGRLRGYVGDQFFWFRIAELIAELPQQPIAASEEHDERGIPE</sequence>
<protein>
    <recommendedName>
        <fullName evidence="4">Transcriptional regulator</fullName>
    </recommendedName>
</protein>
<dbReference type="AlphaFoldDB" id="A0A512HII8"/>
<evidence type="ECO:0008006" key="4">
    <source>
        <dbReference type="Google" id="ProtNLM"/>
    </source>
</evidence>
<evidence type="ECO:0000256" key="1">
    <source>
        <dbReference type="SAM" id="SignalP"/>
    </source>
</evidence>
<feature type="chain" id="PRO_5021747566" description="Transcriptional regulator" evidence="1">
    <location>
        <begin position="20"/>
        <end position="133"/>
    </location>
</feature>
<proteinExistence type="predicted"/>
<feature type="signal peptide" evidence="1">
    <location>
        <begin position="1"/>
        <end position="19"/>
    </location>
</feature>
<reference evidence="2 3" key="1">
    <citation type="submission" date="2019-07" db="EMBL/GenBank/DDBJ databases">
        <title>Whole genome shotgun sequence of Rhizobium naphthalenivorans NBRC 107585.</title>
        <authorList>
            <person name="Hosoyama A."/>
            <person name="Uohara A."/>
            <person name="Ohji S."/>
            <person name="Ichikawa N."/>
        </authorList>
    </citation>
    <scope>NUCLEOTIDE SEQUENCE [LARGE SCALE GENOMIC DNA]</scope>
    <source>
        <strain evidence="2 3">NBRC 107585</strain>
    </source>
</reference>
<comment type="caution">
    <text evidence="2">The sequence shown here is derived from an EMBL/GenBank/DDBJ whole genome shotgun (WGS) entry which is preliminary data.</text>
</comment>
<organism evidence="2 3">
    <name type="scientific">Ciceribacter naphthalenivorans</name>
    <dbReference type="NCBI Taxonomy" id="1118451"/>
    <lineage>
        <taxon>Bacteria</taxon>
        <taxon>Pseudomonadati</taxon>
        <taxon>Pseudomonadota</taxon>
        <taxon>Alphaproteobacteria</taxon>
        <taxon>Hyphomicrobiales</taxon>
        <taxon>Rhizobiaceae</taxon>
        <taxon>Ciceribacter</taxon>
    </lineage>
</organism>
<dbReference type="Proteomes" id="UP000321717">
    <property type="component" value="Unassembled WGS sequence"/>
</dbReference>
<evidence type="ECO:0000313" key="2">
    <source>
        <dbReference type="EMBL" id="GEO85267.1"/>
    </source>
</evidence>